<dbReference type="InterPro" id="IPR009075">
    <property type="entry name" value="AcylCo_DH/oxidase_C"/>
</dbReference>
<dbReference type="AlphaFoldDB" id="A0A934NMR5"/>
<comment type="caution">
    <text evidence="9">The sequence shown here is derived from an EMBL/GenBank/DDBJ whole genome shotgun (WGS) entry which is preliminary data.</text>
</comment>
<evidence type="ECO:0000256" key="1">
    <source>
        <dbReference type="ARBA" id="ARBA00001974"/>
    </source>
</evidence>
<dbReference type="PROSITE" id="PS00073">
    <property type="entry name" value="ACYL_COA_DH_2"/>
    <property type="match status" value="1"/>
</dbReference>
<keyword evidence="5" id="KW-0560">Oxidoreductase</keyword>
<evidence type="ECO:0000259" key="6">
    <source>
        <dbReference type="Pfam" id="PF00441"/>
    </source>
</evidence>
<dbReference type="InterPro" id="IPR006091">
    <property type="entry name" value="Acyl-CoA_Oxase/DH_mid-dom"/>
</dbReference>
<keyword evidence="4 5" id="KW-0274">FAD</keyword>
<dbReference type="SUPFAM" id="SSF56645">
    <property type="entry name" value="Acyl-CoA dehydrogenase NM domain-like"/>
    <property type="match status" value="1"/>
</dbReference>
<feature type="domain" description="Acyl-CoA dehydrogenase/oxidase N-terminal" evidence="8">
    <location>
        <begin position="13"/>
        <end position="114"/>
    </location>
</feature>
<name>A0A934NMR5_9NOCA</name>
<proteinExistence type="inferred from homology"/>
<keyword evidence="10" id="KW-1185">Reference proteome</keyword>
<evidence type="ECO:0000256" key="3">
    <source>
        <dbReference type="ARBA" id="ARBA00022630"/>
    </source>
</evidence>
<dbReference type="PANTHER" id="PTHR43884">
    <property type="entry name" value="ACYL-COA DEHYDROGENASE"/>
    <property type="match status" value="1"/>
</dbReference>
<dbReference type="GO" id="GO:0050660">
    <property type="term" value="F:flavin adenine dinucleotide binding"/>
    <property type="evidence" value="ECO:0007669"/>
    <property type="project" value="InterPro"/>
</dbReference>
<dbReference type="InterPro" id="IPR013786">
    <property type="entry name" value="AcylCoA_DH/ox_N"/>
</dbReference>
<evidence type="ECO:0000313" key="9">
    <source>
        <dbReference type="EMBL" id="MBJ8338078.1"/>
    </source>
</evidence>
<dbReference type="Gene3D" id="2.40.110.10">
    <property type="entry name" value="Butyryl-CoA Dehydrogenase, subunit A, domain 2"/>
    <property type="match status" value="1"/>
</dbReference>
<feature type="domain" description="Acyl-CoA oxidase/dehydrogenase middle" evidence="7">
    <location>
        <begin position="120"/>
        <end position="213"/>
    </location>
</feature>
<evidence type="ECO:0000259" key="8">
    <source>
        <dbReference type="Pfam" id="PF02771"/>
    </source>
</evidence>
<dbReference type="SUPFAM" id="SSF47203">
    <property type="entry name" value="Acyl-CoA dehydrogenase C-terminal domain-like"/>
    <property type="match status" value="1"/>
</dbReference>
<comment type="similarity">
    <text evidence="2 5">Belongs to the acyl-CoA dehydrogenase family.</text>
</comment>
<comment type="cofactor">
    <cofactor evidence="1 5">
        <name>FAD</name>
        <dbReference type="ChEBI" id="CHEBI:57692"/>
    </cofactor>
</comment>
<dbReference type="Pfam" id="PF02771">
    <property type="entry name" value="Acyl-CoA_dh_N"/>
    <property type="match status" value="1"/>
</dbReference>
<gene>
    <name evidence="9" type="ORF">JGU71_04195</name>
</gene>
<evidence type="ECO:0000259" key="7">
    <source>
        <dbReference type="Pfam" id="PF02770"/>
    </source>
</evidence>
<dbReference type="Pfam" id="PF00441">
    <property type="entry name" value="Acyl-CoA_dh_1"/>
    <property type="match status" value="1"/>
</dbReference>
<dbReference type="Proteomes" id="UP000655868">
    <property type="component" value="Unassembled WGS sequence"/>
</dbReference>
<dbReference type="InterPro" id="IPR037069">
    <property type="entry name" value="AcylCoA_DH/ox_N_sf"/>
</dbReference>
<dbReference type="GO" id="GO:0003995">
    <property type="term" value="F:acyl-CoA dehydrogenase activity"/>
    <property type="evidence" value="ECO:0007669"/>
    <property type="project" value="InterPro"/>
</dbReference>
<dbReference type="Pfam" id="PF02770">
    <property type="entry name" value="Acyl-CoA_dh_M"/>
    <property type="match status" value="1"/>
</dbReference>
<sequence>MIGGTMTFEGDLKTVRQFAKTELGGGNTQWDQLEDKPAQVYEKFADAGLANWWLPERFGGRGLCLEDSVEIVNEIAYGDAGIAFTLFISVLGTSVVQLYGSDDLKDRYLKPMAADGSFCATMGSERRAGSELAKIETVARREGDDLVISGPKYFSTNADFADFLIVVARAHDDPDGHLAILVPRGTPGVEIVKRWDVNGVRASHTFEVNLDSCRVPAANQLAGNGLRVLEIGLNASRILIAASAIGIARRIRDHCMDYAKSKQFRDTTLLDSPVFASRLGQMEMQIDVMKSHCLKAARDYDAIMRRDDAATVFARQGTLKSAVTAKMFCGQTGWDIASVGSEMFGGLGYTSELPIGKLLRDMRYVSIIEGGDDVLRELVFGRYVIPKPRRT</sequence>
<organism evidence="9 10">
    <name type="scientific">Antrihabitans stalagmiti</name>
    <dbReference type="NCBI Taxonomy" id="2799499"/>
    <lineage>
        <taxon>Bacteria</taxon>
        <taxon>Bacillati</taxon>
        <taxon>Actinomycetota</taxon>
        <taxon>Actinomycetes</taxon>
        <taxon>Mycobacteriales</taxon>
        <taxon>Nocardiaceae</taxon>
        <taxon>Antrihabitans</taxon>
    </lineage>
</organism>
<protein>
    <submittedName>
        <fullName evidence="9">Acyl-CoA/acyl-ACP dehydrogenase</fullName>
    </submittedName>
</protein>
<dbReference type="EMBL" id="JAEMNV010000001">
    <property type="protein sequence ID" value="MBJ8338078.1"/>
    <property type="molecule type" value="Genomic_DNA"/>
</dbReference>
<accession>A0A934NMR5</accession>
<dbReference type="InterPro" id="IPR036250">
    <property type="entry name" value="AcylCo_DH-like_C"/>
</dbReference>
<dbReference type="InterPro" id="IPR006089">
    <property type="entry name" value="Acyl-CoA_DH_CS"/>
</dbReference>
<dbReference type="PANTHER" id="PTHR43884:SF12">
    <property type="entry name" value="ISOVALERYL-COA DEHYDROGENASE, MITOCHONDRIAL-RELATED"/>
    <property type="match status" value="1"/>
</dbReference>
<dbReference type="PIRSF" id="PIRSF016578">
    <property type="entry name" value="HsaA"/>
    <property type="match status" value="1"/>
</dbReference>
<dbReference type="InterPro" id="IPR009100">
    <property type="entry name" value="AcylCoA_DH/oxidase_NM_dom_sf"/>
</dbReference>
<evidence type="ECO:0000256" key="2">
    <source>
        <dbReference type="ARBA" id="ARBA00009347"/>
    </source>
</evidence>
<dbReference type="InterPro" id="IPR046373">
    <property type="entry name" value="Acyl-CoA_Oxase/DH_mid-dom_sf"/>
</dbReference>
<dbReference type="Gene3D" id="1.20.140.10">
    <property type="entry name" value="Butyryl-CoA Dehydrogenase, subunit A, domain 3"/>
    <property type="match status" value="1"/>
</dbReference>
<evidence type="ECO:0000256" key="5">
    <source>
        <dbReference type="RuleBase" id="RU362125"/>
    </source>
</evidence>
<reference evidence="9" key="1">
    <citation type="submission" date="2020-12" db="EMBL/GenBank/DDBJ databases">
        <title>Antrihabitans popcorni sp. nov. and Antrihabitans auranticaus sp. nov., isolated from a larva cave.</title>
        <authorList>
            <person name="Lee S.D."/>
            <person name="Kim I.S."/>
        </authorList>
    </citation>
    <scope>NUCLEOTIDE SEQUENCE</scope>
    <source>
        <strain evidence="9">YC3-6</strain>
    </source>
</reference>
<feature type="domain" description="Acyl-CoA dehydrogenase/oxidase C-terminal" evidence="6">
    <location>
        <begin position="223"/>
        <end position="379"/>
    </location>
</feature>
<dbReference type="Gene3D" id="1.10.540.10">
    <property type="entry name" value="Acyl-CoA dehydrogenase/oxidase, N-terminal domain"/>
    <property type="match status" value="1"/>
</dbReference>
<evidence type="ECO:0000313" key="10">
    <source>
        <dbReference type="Proteomes" id="UP000655868"/>
    </source>
</evidence>
<evidence type="ECO:0000256" key="4">
    <source>
        <dbReference type="ARBA" id="ARBA00022827"/>
    </source>
</evidence>
<dbReference type="CDD" id="cd00567">
    <property type="entry name" value="ACAD"/>
    <property type="match status" value="1"/>
</dbReference>
<keyword evidence="3 5" id="KW-0285">Flavoprotein</keyword>